<evidence type="ECO:0000313" key="4">
    <source>
        <dbReference type="EMBL" id="GIM72111.1"/>
    </source>
</evidence>
<feature type="domain" description="LysM" evidence="3">
    <location>
        <begin position="163"/>
        <end position="215"/>
    </location>
</feature>
<proteinExistence type="predicted"/>
<feature type="compositionally biased region" description="Polar residues" evidence="1">
    <location>
        <begin position="260"/>
        <end position="274"/>
    </location>
</feature>
<keyword evidence="5" id="KW-1185">Reference proteome</keyword>
<dbReference type="SUPFAM" id="SSF48452">
    <property type="entry name" value="TPR-like"/>
    <property type="match status" value="1"/>
</dbReference>
<organism evidence="4 5">
    <name type="scientific">Actinoplanes auranticolor</name>
    <dbReference type="NCBI Taxonomy" id="47988"/>
    <lineage>
        <taxon>Bacteria</taxon>
        <taxon>Bacillati</taxon>
        <taxon>Actinomycetota</taxon>
        <taxon>Actinomycetes</taxon>
        <taxon>Micromonosporales</taxon>
        <taxon>Micromonosporaceae</taxon>
        <taxon>Actinoplanes</taxon>
    </lineage>
</organism>
<reference evidence="4" key="1">
    <citation type="submission" date="2021-03" db="EMBL/GenBank/DDBJ databases">
        <title>Whole genome shotgun sequence of Actinoplanes auranticolor NBRC 12245.</title>
        <authorList>
            <person name="Komaki H."/>
            <person name="Tamura T."/>
        </authorList>
    </citation>
    <scope>NUCLEOTIDE SEQUENCE</scope>
    <source>
        <strain evidence="4">NBRC 12245</strain>
    </source>
</reference>
<dbReference type="Proteomes" id="UP000681340">
    <property type="component" value="Unassembled WGS sequence"/>
</dbReference>
<gene>
    <name evidence="4" type="ORF">Aau02nite_49260</name>
</gene>
<dbReference type="EMBL" id="BOQL01000039">
    <property type="protein sequence ID" value="GIM72111.1"/>
    <property type="molecule type" value="Genomic_DNA"/>
</dbReference>
<feature type="compositionally biased region" description="Pro residues" evidence="1">
    <location>
        <begin position="235"/>
        <end position="257"/>
    </location>
</feature>
<dbReference type="PANTHER" id="PTHR35807">
    <property type="entry name" value="TRANSCRIPTIONAL REGULATOR REDD-RELATED"/>
    <property type="match status" value="1"/>
</dbReference>
<dbReference type="InterPro" id="IPR011990">
    <property type="entry name" value="TPR-like_helical_dom_sf"/>
</dbReference>
<dbReference type="InterPro" id="IPR051677">
    <property type="entry name" value="AfsR-DnrI-RedD_regulator"/>
</dbReference>
<feature type="region of interest" description="Disordered" evidence="1">
    <location>
        <begin position="571"/>
        <end position="600"/>
    </location>
</feature>
<comment type="caution">
    <text evidence="4">The sequence shown here is derived from an EMBL/GenBank/DDBJ whole genome shotgun (WGS) entry which is preliminary data.</text>
</comment>
<dbReference type="InterPro" id="IPR005158">
    <property type="entry name" value="BTAD"/>
</dbReference>
<dbReference type="InterPro" id="IPR036779">
    <property type="entry name" value="LysM_dom_sf"/>
</dbReference>
<dbReference type="PROSITE" id="PS51782">
    <property type="entry name" value="LYSM"/>
    <property type="match status" value="1"/>
</dbReference>
<evidence type="ECO:0000259" key="3">
    <source>
        <dbReference type="PROSITE" id="PS51782"/>
    </source>
</evidence>
<dbReference type="Gene3D" id="1.10.10.10">
    <property type="entry name" value="Winged helix-like DNA-binding domain superfamily/Winged helix DNA-binding domain"/>
    <property type="match status" value="1"/>
</dbReference>
<feature type="transmembrane region" description="Helical" evidence="2">
    <location>
        <begin position="62"/>
        <end position="81"/>
    </location>
</feature>
<dbReference type="InterPro" id="IPR018392">
    <property type="entry name" value="LysM"/>
</dbReference>
<feature type="region of interest" description="Disordered" evidence="1">
    <location>
        <begin position="219"/>
        <end position="304"/>
    </location>
</feature>
<evidence type="ECO:0000313" key="5">
    <source>
        <dbReference type="Proteomes" id="UP000681340"/>
    </source>
</evidence>
<feature type="compositionally biased region" description="Low complexity" evidence="1">
    <location>
        <begin position="576"/>
        <end position="599"/>
    </location>
</feature>
<name>A0A919SI15_9ACTN</name>
<dbReference type="InterPro" id="IPR036388">
    <property type="entry name" value="WH-like_DNA-bd_sf"/>
</dbReference>
<dbReference type="CDD" id="cd00118">
    <property type="entry name" value="LysM"/>
    <property type="match status" value="1"/>
</dbReference>
<protein>
    <recommendedName>
        <fullName evidence="3">LysM domain-containing protein</fullName>
    </recommendedName>
</protein>
<keyword evidence="2" id="KW-0472">Membrane</keyword>
<dbReference type="SMART" id="SM01043">
    <property type="entry name" value="BTAD"/>
    <property type="match status" value="1"/>
</dbReference>
<accession>A0A919SI15</accession>
<dbReference type="AlphaFoldDB" id="A0A919SI15"/>
<dbReference type="Gene3D" id="3.10.350.10">
    <property type="entry name" value="LysM domain"/>
    <property type="match status" value="1"/>
</dbReference>
<dbReference type="Pfam" id="PF01476">
    <property type="entry name" value="LysM"/>
    <property type="match status" value="1"/>
</dbReference>
<feature type="compositionally biased region" description="Low complexity" evidence="1">
    <location>
        <begin position="282"/>
        <end position="294"/>
    </location>
</feature>
<dbReference type="RefSeq" id="WP_212990896.1">
    <property type="nucleotide sequence ID" value="NZ_BAABEA010000028.1"/>
</dbReference>
<evidence type="ECO:0000256" key="1">
    <source>
        <dbReference type="SAM" id="MobiDB-lite"/>
    </source>
</evidence>
<sequence>MIRLMAAIRTTVAVMALLAAVPLLLAAIGGSPLPDRTPSSVEIQNWLDDPMQPQYVAATVKAAAWVIWALLAAAVLGVMWVRVRRWRWARLAIYLPGPVQGLAATLLGAATVTTAVGVPQPHTAAPAAAQDTVPPSPTTTVDVATVSSTAQHHSQLSPERASSTVTVRHGDTLWDIAAERLGSAHRWKQLYRLNTDRYPGMRGGDHIEPGWTLTLPARAAKSAPTPARPGTVTPNPAPPDAASTIPPPSRPAAPQAPHPGTTTSPAGHSATAPTNPHAELDNSANAPSSAANANETGSDRHRTSNDLVLPGSVIPQALAAAITATAALVWIQRRRRYRYHPGIRDDQQNLHDVQPLPAPVRAAQRHTRHATAPTPPQPPLHQVLPSGGVGLIGPGANDAARGLIITALTAGAPTDPDQRAEVVTDRQTLAALMGDPPVTGWPRLHIAESLDQALTLIETHLLHRARVLDEHGLADLDTVRMADPSEEALPPLLLITDAGQAIHSTRARITFGLTRRLDVTVVVVGHWPHGPAIGVSPDGEARLGSEDADADTTQLAVLDVATTRDLLTTVREAHTGEPSSVSSSTSGPATSADSASATEGVPEVLANASSSASTTIDTAAPTVTERARLRVLGSPHIEDITADGRPLRAKALEMAVFLAVHPDGASTRDIGEYLEPDARISQADQRVHTNASNLRHVLGRAGTAETKNAYVIKSAGRYRLDPATVDVDVWTLRELMRSASIATQARRRELLTAACDLYTAPLAEGQDYEWVQPHRETVRRWGTEAHLMLADDLLDDDPQAASGLLDKAINLDRYNEALYTKAMLARHALGDADGIRTLLRALTKALADLDAEPQEDTIELAQKLRNSLDDK</sequence>
<keyword evidence="2" id="KW-1133">Transmembrane helix</keyword>
<keyword evidence="2" id="KW-0812">Transmembrane</keyword>
<evidence type="ECO:0000256" key="2">
    <source>
        <dbReference type="SAM" id="Phobius"/>
    </source>
</evidence>